<dbReference type="EMBL" id="HG793126">
    <property type="protein sequence ID" value="CDK26090.1"/>
    <property type="molecule type" value="Genomic_DNA"/>
</dbReference>
<proteinExistence type="predicted"/>
<sequence length="285" mass="33176">MIEGFYMNMFITDTFGKDYEMVKEQDFDTPHSLNQWTSTDSINQSQNGFYYINNVNSASLMNSIFDQEECSFIQTQSPAGSTASSSFDCLPPKIACDPERRRNTIVDFSDAHKPDDEPKNCLMNLPLSDIPLVYESYSSPHSISSRSSQTSNASPRSSHSFPPHAKREQANKCHICAKLIRRDMSRHLRIHNPISRFQCYLPRDRCNHKTGQFNRPYDFKKHMLNSHFQFDDSKVKKMHNLNDKLNKWGNCECGFRANGEVWLENHFLTNECLVFNQFKYDTYRS</sequence>
<feature type="compositionally biased region" description="Low complexity" evidence="1">
    <location>
        <begin position="141"/>
        <end position="158"/>
    </location>
</feature>
<dbReference type="Proteomes" id="UP000019384">
    <property type="component" value="Unassembled WGS sequence"/>
</dbReference>
<dbReference type="OrthoDB" id="4091477at2759"/>
<name>W6MV63_9ASCO</name>
<dbReference type="STRING" id="1382522.W6MV63"/>
<dbReference type="RefSeq" id="XP_022458098.1">
    <property type="nucleotide sequence ID" value="XM_022604303.1"/>
</dbReference>
<reference evidence="2" key="2">
    <citation type="submission" date="2014-02" db="EMBL/GenBank/DDBJ databases">
        <title>Complete DNA sequence of /Kuraishia capsulata/ illustrates novel genomic features among budding yeasts (/Saccharomycotina/).</title>
        <authorList>
            <person name="Morales L."/>
            <person name="Noel B."/>
            <person name="Porcel B."/>
            <person name="Marcet-Houben M."/>
            <person name="Hullo M-F."/>
            <person name="Sacerdot C."/>
            <person name="Tekaia F."/>
            <person name="Leh-Louis V."/>
            <person name="Despons L."/>
            <person name="Khanna V."/>
            <person name="Aury J-M."/>
            <person name="Barbe V."/>
            <person name="Couloux A."/>
            <person name="Labadie K."/>
            <person name="Pelletier E."/>
            <person name="Souciet J-L."/>
            <person name="Boekhout T."/>
            <person name="Gabaldon T."/>
            <person name="Wincker P."/>
            <person name="Dujon B."/>
        </authorList>
    </citation>
    <scope>NUCLEOTIDE SEQUENCE</scope>
    <source>
        <strain evidence="2">CBS 1993</strain>
    </source>
</reference>
<gene>
    <name evidence="2" type="ORF">KUCA_T00002061001</name>
</gene>
<accession>W6MV63</accession>
<dbReference type="GeneID" id="34519486"/>
<dbReference type="HOGENOM" id="CLU_976822_0_0_1"/>
<organism evidence="2 3">
    <name type="scientific">Kuraishia capsulata CBS 1993</name>
    <dbReference type="NCBI Taxonomy" id="1382522"/>
    <lineage>
        <taxon>Eukaryota</taxon>
        <taxon>Fungi</taxon>
        <taxon>Dikarya</taxon>
        <taxon>Ascomycota</taxon>
        <taxon>Saccharomycotina</taxon>
        <taxon>Pichiomycetes</taxon>
        <taxon>Pichiales</taxon>
        <taxon>Pichiaceae</taxon>
        <taxon>Kuraishia</taxon>
    </lineage>
</organism>
<keyword evidence="3" id="KW-1185">Reference proteome</keyword>
<evidence type="ECO:0000313" key="2">
    <source>
        <dbReference type="EMBL" id="CDK26090.1"/>
    </source>
</evidence>
<reference evidence="2" key="1">
    <citation type="submission" date="2013-12" db="EMBL/GenBank/DDBJ databases">
        <authorList>
            <person name="Genoscope - CEA"/>
        </authorList>
    </citation>
    <scope>NUCLEOTIDE SEQUENCE</scope>
    <source>
        <strain evidence="2">CBS 1993</strain>
    </source>
</reference>
<dbReference type="AlphaFoldDB" id="W6MV63"/>
<evidence type="ECO:0000313" key="3">
    <source>
        <dbReference type="Proteomes" id="UP000019384"/>
    </source>
</evidence>
<protein>
    <submittedName>
        <fullName evidence="2">Uncharacterized protein</fullName>
    </submittedName>
</protein>
<feature type="region of interest" description="Disordered" evidence="1">
    <location>
        <begin position="141"/>
        <end position="166"/>
    </location>
</feature>
<evidence type="ECO:0000256" key="1">
    <source>
        <dbReference type="SAM" id="MobiDB-lite"/>
    </source>
</evidence>